<accession>A0A2V3VRS0</accession>
<keyword evidence="2" id="KW-1185">Reference proteome</keyword>
<sequence length="93" mass="10391">MTTEIKVVQDPVNQALSALSSSAQTLKTPFSKEISRNNQMDLVEKIGDINKTYASLIQQYQALLLNNIEVTNETVEAIAKMDENIATFMIKSR</sequence>
<dbReference type="Proteomes" id="UP000247978">
    <property type="component" value="Unassembled WGS sequence"/>
</dbReference>
<gene>
    <name evidence="1" type="ORF">DFR56_11519</name>
</gene>
<dbReference type="EMBL" id="QJJQ01000015">
    <property type="protein sequence ID" value="PXW83551.1"/>
    <property type="molecule type" value="Genomic_DNA"/>
</dbReference>
<reference evidence="1 2" key="1">
    <citation type="submission" date="2018-05" db="EMBL/GenBank/DDBJ databases">
        <title>Genomic Encyclopedia of Type Strains, Phase IV (KMG-IV): sequencing the most valuable type-strain genomes for metagenomic binning, comparative biology and taxonomic classification.</title>
        <authorList>
            <person name="Goeker M."/>
        </authorList>
    </citation>
    <scope>NUCLEOTIDE SEQUENCE [LARGE SCALE GENOMIC DNA]</scope>
    <source>
        <strain evidence="1 2">DSM 28556</strain>
    </source>
</reference>
<evidence type="ECO:0000313" key="1">
    <source>
        <dbReference type="EMBL" id="PXW83551.1"/>
    </source>
</evidence>
<comment type="caution">
    <text evidence="1">The sequence shown here is derived from an EMBL/GenBank/DDBJ whole genome shotgun (WGS) entry which is preliminary data.</text>
</comment>
<organism evidence="1 2">
    <name type="scientific">Pseudogracilibacillus auburnensis</name>
    <dbReference type="NCBI Taxonomy" id="1494959"/>
    <lineage>
        <taxon>Bacteria</taxon>
        <taxon>Bacillati</taxon>
        <taxon>Bacillota</taxon>
        <taxon>Bacilli</taxon>
        <taxon>Bacillales</taxon>
        <taxon>Bacillaceae</taxon>
        <taxon>Pseudogracilibacillus</taxon>
    </lineage>
</organism>
<dbReference type="OrthoDB" id="2455619at2"/>
<evidence type="ECO:0008006" key="3">
    <source>
        <dbReference type="Google" id="ProtNLM"/>
    </source>
</evidence>
<evidence type="ECO:0000313" key="2">
    <source>
        <dbReference type="Proteomes" id="UP000247978"/>
    </source>
</evidence>
<proteinExistence type="predicted"/>
<dbReference type="InterPro" id="IPR046318">
    <property type="entry name" value="DUF5344"/>
</dbReference>
<dbReference type="AlphaFoldDB" id="A0A2V3VRS0"/>
<protein>
    <recommendedName>
        <fullName evidence="3">Type VII secretion effector (TIGR04197 family)</fullName>
    </recommendedName>
</protein>
<dbReference type="RefSeq" id="WP_110396749.1">
    <property type="nucleotide sequence ID" value="NZ_JBHUHB010000001.1"/>
</dbReference>
<dbReference type="Pfam" id="PF17279">
    <property type="entry name" value="DUF5344"/>
    <property type="match status" value="1"/>
</dbReference>
<name>A0A2V3VRS0_9BACI</name>